<organism evidence="1 2">
    <name type="scientific">Chryseobacterium luteum</name>
    <dbReference type="NCBI Taxonomy" id="421531"/>
    <lineage>
        <taxon>Bacteria</taxon>
        <taxon>Pseudomonadati</taxon>
        <taxon>Bacteroidota</taxon>
        <taxon>Flavobacteriia</taxon>
        <taxon>Flavobacteriales</taxon>
        <taxon>Weeksellaceae</taxon>
        <taxon>Chryseobacterium group</taxon>
        <taxon>Chryseobacterium</taxon>
    </lineage>
</organism>
<dbReference type="eggNOG" id="ENOG5033XSB">
    <property type="taxonomic scope" value="Bacteria"/>
</dbReference>
<sequence>MKKILFISALALSVLSCKENKSRNAPAVENVVDNTDSKISSSRYIKGQNMLDAIYFEQIKNDESLKKMDEKITSLQENSSKTKNIYNDILRKNNEYYSDAEYGAKSINDSVLRKQLISLIKESSDKYSIKTQKLKELTLQINRNSQSIYSYYVAFKIRKTLPEIEKYQNAHPLKTDSLNNFISKQSKLLNELKNLK</sequence>
<evidence type="ECO:0000313" key="1">
    <source>
        <dbReference type="EMBL" id="KFE98984.1"/>
    </source>
</evidence>
<dbReference type="OrthoDB" id="706486at2"/>
<dbReference type="AlphaFoldDB" id="A0A085Z3H1"/>
<keyword evidence="2" id="KW-1185">Reference proteome</keyword>
<accession>A0A085Z3H1</accession>
<dbReference type="Proteomes" id="UP000028703">
    <property type="component" value="Unassembled WGS sequence"/>
</dbReference>
<dbReference type="EMBL" id="JPRO01000020">
    <property type="protein sequence ID" value="KFE98984.1"/>
    <property type="molecule type" value="Genomic_DNA"/>
</dbReference>
<reference evidence="1 2" key="1">
    <citation type="submission" date="2014-07" db="EMBL/GenBank/DDBJ databases">
        <title>Genome of Chryseobacterium luteum DSM 18605.</title>
        <authorList>
            <person name="Stropko S.J."/>
            <person name="Pipes S.E."/>
            <person name="Newman J.D."/>
        </authorList>
    </citation>
    <scope>NUCLEOTIDE SEQUENCE [LARGE SCALE GENOMIC DNA]</scope>
    <source>
        <strain evidence="1 2">DSM 18605</strain>
    </source>
</reference>
<evidence type="ECO:0000313" key="2">
    <source>
        <dbReference type="Proteomes" id="UP000028703"/>
    </source>
</evidence>
<name>A0A085Z3H1_9FLAO</name>
<gene>
    <name evidence="1" type="ORF">IX38_18235</name>
</gene>
<proteinExistence type="predicted"/>
<protein>
    <recommendedName>
        <fullName evidence="3">Lipoprotein</fullName>
    </recommendedName>
</protein>
<dbReference type="PROSITE" id="PS51257">
    <property type="entry name" value="PROKAR_LIPOPROTEIN"/>
    <property type="match status" value="1"/>
</dbReference>
<comment type="caution">
    <text evidence="1">The sequence shown here is derived from an EMBL/GenBank/DDBJ whole genome shotgun (WGS) entry which is preliminary data.</text>
</comment>
<dbReference type="RefSeq" id="WP_034707119.1">
    <property type="nucleotide sequence ID" value="NZ_JPRO01000020.1"/>
</dbReference>
<evidence type="ECO:0008006" key="3">
    <source>
        <dbReference type="Google" id="ProtNLM"/>
    </source>
</evidence>